<dbReference type="SUPFAM" id="SSF56801">
    <property type="entry name" value="Acetyl-CoA synthetase-like"/>
    <property type="match status" value="2"/>
</dbReference>
<organism evidence="3 4">
    <name type="scientific">Paraphaeosphaeria sporulosa</name>
    <dbReference type="NCBI Taxonomy" id="1460663"/>
    <lineage>
        <taxon>Eukaryota</taxon>
        <taxon>Fungi</taxon>
        <taxon>Dikarya</taxon>
        <taxon>Ascomycota</taxon>
        <taxon>Pezizomycotina</taxon>
        <taxon>Dothideomycetes</taxon>
        <taxon>Pleosporomycetidae</taxon>
        <taxon>Pleosporales</taxon>
        <taxon>Massarineae</taxon>
        <taxon>Didymosphaeriaceae</taxon>
        <taxon>Paraphaeosphaeria</taxon>
    </lineage>
</organism>
<dbReference type="EMBL" id="KV441549">
    <property type="protein sequence ID" value="OAG10077.1"/>
    <property type="molecule type" value="Genomic_DNA"/>
</dbReference>
<dbReference type="InParanoid" id="A0A177CTG9"/>
<keyword evidence="4" id="KW-1185">Reference proteome</keyword>
<dbReference type="Gene3D" id="3.40.50.980">
    <property type="match status" value="1"/>
</dbReference>
<dbReference type="InterPro" id="IPR042099">
    <property type="entry name" value="ANL_N_sf"/>
</dbReference>
<dbReference type="Proteomes" id="UP000077069">
    <property type="component" value="Unassembled WGS sequence"/>
</dbReference>
<dbReference type="GO" id="GO:0016405">
    <property type="term" value="F:CoA-ligase activity"/>
    <property type="evidence" value="ECO:0007669"/>
    <property type="project" value="TreeGrafter"/>
</dbReference>
<evidence type="ECO:0000313" key="3">
    <source>
        <dbReference type="EMBL" id="OAG10077.1"/>
    </source>
</evidence>
<dbReference type="PANTHER" id="PTHR24096">
    <property type="entry name" value="LONG-CHAIN-FATTY-ACID--COA LIGASE"/>
    <property type="match status" value="1"/>
</dbReference>
<evidence type="ECO:0000256" key="1">
    <source>
        <dbReference type="ARBA" id="ARBA00006432"/>
    </source>
</evidence>
<gene>
    <name evidence="3" type="ORF">CC84DRAFT_1213444</name>
</gene>
<accession>A0A177CTG9</accession>
<protein>
    <submittedName>
        <fullName evidence="3">Uncharacterized protein</fullName>
    </submittedName>
</protein>
<dbReference type="Gene3D" id="3.40.50.12780">
    <property type="entry name" value="N-terminal domain of ligase-like"/>
    <property type="match status" value="1"/>
</dbReference>
<comment type="similarity">
    <text evidence="1">Belongs to the ATP-dependent AMP-binding enzyme family.</text>
</comment>
<keyword evidence="2" id="KW-0436">Ligase</keyword>
<dbReference type="PANTHER" id="PTHR24096:SF149">
    <property type="entry name" value="AMP-BINDING DOMAIN-CONTAINING PROTEIN-RELATED"/>
    <property type="match status" value="1"/>
</dbReference>
<proteinExistence type="inferred from homology"/>
<dbReference type="RefSeq" id="XP_018040442.1">
    <property type="nucleotide sequence ID" value="XM_018182530.1"/>
</dbReference>
<evidence type="ECO:0000313" key="4">
    <source>
        <dbReference type="Proteomes" id="UP000077069"/>
    </source>
</evidence>
<reference evidence="3 4" key="1">
    <citation type="submission" date="2016-05" db="EMBL/GenBank/DDBJ databases">
        <title>Comparative analysis of secretome profiles of manganese(II)-oxidizing ascomycete fungi.</title>
        <authorList>
            <consortium name="DOE Joint Genome Institute"/>
            <person name="Zeiner C.A."/>
            <person name="Purvine S.O."/>
            <person name="Zink E.M."/>
            <person name="Wu S."/>
            <person name="Pasa-Tolic L."/>
            <person name="Chaput D.L."/>
            <person name="Haridas S."/>
            <person name="Grigoriev I.V."/>
            <person name="Santelli C.M."/>
            <person name="Hansel C.M."/>
        </authorList>
    </citation>
    <scope>NUCLEOTIDE SEQUENCE [LARGE SCALE GENOMIC DNA]</scope>
    <source>
        <strain evidence="3 4">AP3s5-JAC2a</strain>
    </source>
</reference>
<dbReference type="GeneID" id="28766016"/>
<dbReference type="STRING" id="1460663.A0A177CTG9"/>
<dbReference type="AlphaFoldDB" id="A0A177CTG9"/>
<name>A0A177CTG9_9PLEO</name>
<evidence type="ECO:0000256" key="2">
    <source>
        <dbReference type="ARBA" id="ARBA00022598"/>
    </source>
</evidence>
<sequence>MQRDTIRKIDKPDIDLSSPLICHRDSPALGEQRIPATSKMLVSKRAASREYQRLGSWTSARGLASALIDSELLSPGCDSPVQEDGVLFKTVLFPEDDTPVYIPAANPDVFLAERIAHFLCKAFSIGADGLYKDFVVVCSSGQPAAPVAFWGIIVAGGVLRAASHSLTPEELARQMKQGKMETMLTAVQDPVTAMPRGSSAATDSISPVMPNMEPRIVDYCDIKPGQPGKTMVRGPFVTNGWDGHPEATQSTFRNGSFLTGDMAIETRGKLSTLSIGRRN</sequence>
<dbReference type="GO" id="GO:0019748">
    <property type="term" value="P:secondary metabolic process"/>
    <property type="evidence" value="ECO:0007669"/>
    <property type="project" value="TreeGrafter"/>
</dbReference>